<dbReference type="InterPro" id="IPR047224">
    <property type="entry name" value="FAS_alpha_su_C"/>
</dbReference>
<gene>
    <name evidence="6" type="ORF">E3W66_06565</name>
</gene>
<dbReference type="AlphaFoldDB" id="A0A4Y8UGF8"/>
<evidence type="ECO:0000313" key="6">
    <source>
        <dbReference type="EMBL" id="TFH67906.1"/>
    </source>
</evidence>
<keyword evidence="7" id="KW-1185">Reference proteome</keyword>
<dbReference type="InterPro" id="IPR014031">
    <property type="entry name" value="Ketoacyl_synth_C"/>
</dbReference>
<accession>A0A4Y8UGF8</accession>
<dbReference type="InterPro" id="IPR000794">
    <property type="entry name" value="Beta-ketoacyl_synthase"/>
</dbReference>
<evidence type="ECO:0000256" key="1">
    <source>
        <dbReference type="ARBA" id="ARBA00005194"/>
    </source>
</evidence>
<dbReference type="Gene3D" id="3.40.47.10">
    <property type="match status" value="1"/>
</dbReference>
<dbReference type="PANTHER" id="PTHR11712:SF336">
    <property type="entry name" value="3-OXOACYL-[ACYL-CARRIER-PROTEIN] SYNTHASE, MITOCHONDRIAL"/>
    <property type="match status" value="1"/>
</dbReference>
<dbReference type="EMBL" id="SPIA01000002">
    <property type="protein sequence ID" value="TFH67906.1"/>
    <property type="molecule type" value="Genomic_DNA"/>
</dbReference>
<dbReference type="Pfam" id="PF02801">
    <property type="entry name" value="Ketoacyl-synt_C"/>
    <property type="match status" value="1"/>
</dbReference>
<dbReference type="PROSITE" id="PS52004">
    <property type="entry name" value="KS3_2"/>
    <property type="match status" value="1"/>
</dbReference>
<comment type="similarity">
    <text evidence="2 4">Belongs to the thiolase-like superfamily. Beta-ketoacyl-ACP synthases family.</text>
</comment>
<dbReference type="GO" id="GO:0004315">
    <property type="term" value="F:3-oxoacyl-[acyl-carrier-protein] synthase activity"/>
    <property type="evidence" value="ECO:0007669"/>
    <property type="project" value="TreeGrafter"/>
</dbReference>
<evidence type="ECO:0000313" key="7">
    <source>
        <dbReference type="Proteomes" id="UP000298133"/>
    </source>
</evidence>
<evidence type="ECO:0000259" key="5">
    <source>
        <dbReference type="PROSITE" id="PS52004"/>
    </source>
</evidence>
<dbReference type="CDD" id="cd00828">
    <property type="entry name" value="elong_cond_enzymes"/>
    <property type="match status" value="1"/>
</dbReference>
<evidence type="ECO:0000256" key="4">
    <source>
        <dbReference type="RuleBase" id="RU003694"/>
    </source>
</evidence>
<dbReference type="SMART" id="SM00825">
    <property type="entry name" value="PKS_KS"/>
    <property type="match status" value="1"/>
</dbReference>
<comment type="caution">
    <text evidence="6">The sequence shown here is derived from an EMBL/GenBank/DDBJ whole genome shotgun (WGS) entry which is preliminary data.</text>
</comment>
<protein>
    <submittedName>
        <fullName evidence="6">Beta-ketoacyl synthase</fullName>
    </submittedName>
</protein>
<dbReference type="SUPFAM" id="SSF53901">
    <property type="entry name" value="Thiolase-like"/>
    <property type="match status" value="2"/>
</dbReference>
<dbReference type="InterPro" id="IPR020841">
    <property type="entry name" value="PKS_Beta-ketoAc_synthase_dom"/>
</dbReference>
<dbReference type="PANTHER" id="PTHR11712">
    <property type="entry name" value="POLYKETIDE SYNTHASE-RELATED"/>
    <property type="match status" value="1"/>
</dbReference>
<dbReference type="Proteomes" id="UP000298133">
    <property type="component" value="Unassembled WGS sequence"/>
</dbReference>
<keyword evidence="3 4" id="KW-0808">Transferase</keyword>
<feature type="domain" description="Ketosynthase family 3 (KS3)" evidence="5">
    <location>
        <begin position="107"/>
        <end position="547"/>
    </location>
</feature>
<evidence type="ECO:0000256" key="2">
    <source>
        <dbReference type="ARBA" id="ARBA00008467"/>
    </source>
</evidence>
<dbReference type="InterPro" id="IPR014030">
    <property type="entry name" value="Ketoacyl_synth_N"/>
</dbReference>
<dbReference type="GO" id="GO:0005829">
    <property type="term" value="C:cytosol"/>
    <property type="evidence" value="ECO:0007669"/>
    <property type="project" value="TreeGrafter"/>
</dbReference>
<dbReference type="InterPro" id="IPR016039">
    <property type="entry name" value="Thiolase-like"/>
</dbReference>
<organism evidence="6 7">
    <name type="scientific">Gammaproteobacteria bacterium LSUCC0057</name>
    <dbReference type="NCBI Taxonomy" id="2559237"/>
    <lineage>
        <taxon>Bacteria</taxon>
        <taxon>Pseudomonadati</taxon>
        <taxon>Pseudomonadota</taxon>
        <taxon>Gammaproteobacteria</taxon>
        <taxon>Cellvibrionales</taxon>
        <taxon>Porticoccaceae</taxon>
        <taxon>SAR92 clade</taxon>
    </lineage>
</organism>
<dbReference type="GO" id="GO:0006633">
    <property type="term" value="P:fatty acid biosynthetic process"/>
    <property type="evidence" value="ECO:0007669"/>
    <property type="project" value="TreeGrafter"/>
</dbReference>
<comment type="pathway">
    <text evidence="1">Lipid metabolism; fatty acid biosynthesis.</text>
</comment>
<proteinExistence type="inferred from homology"/>
<sequence>MSNATTPPSALPVIVGFGGYNPAGRSSGHQGYRRMIIESLSAADREQTLVGLACLMQLVSWQQDGYKTAGGELLSAAAVAERFGEQVLSGTLIRKIENFDPDRVIEQKNIAPAAATTFTIAKRDLPAQLPAGWQCQDQGDGTVLVTSSGADELLLRQYYALPVKAAGQLPSGFDMAAHYNARFHPRGLQAAILGASDALHSTGIPLEKLLNSVRPDQVGTYCSSISQLTSEGLAGMLQSRLLGGRVTAKQLPLGLNSMPADFINAYVLGSVGHTEAITGACASFLFVLQAAVRDISSGARRLAIVGNAEAVATAEVIEGFAAMGALASDDNLCKLDGTQTPDWRRASRPFGDNCGFTIGEGAQFVVLMDDALALELGADIHGAVPAVYINADGVKKSISAPGAGNYICFAKAVAKAAAVVGLETVRNNSVVYAHGSSTPANRITESHMFDLVAAEFGIENWPVTAPKSYLGHSLTAASGDQLISALGVFHHQFVPGIKTIDKVADDVFQQHLTFPIADLDCRQQPRQLAFINSKGFGGNNATGVVLAPALVETMLANRYGQAFAGYCQRREQTRSAATDYQQRAERGQLDVIYRFGEDQVDVGQLRLNTSELSLPGYALSVQFDTSNPWQDMTGAD</sequence>
<reference evidence="6 7" key="1">
    <citation type="submission" date="2019-03" db="EMBL/GenBank/DDBJ databases">
        <title>Draft genome of Gammaproteobacteria bacterium LSUCC0057, a member of the SAR92 clade.</title>
        <authorList>
            <person name="Lanclos V.C."/>
            <person name="Doiron C."/>
            <person name="Henson M.W."/>
            <person name="Thrash J.C."/>
        </authorList>
    </citation>
    <scope>NUCLEOTIDE SEQUENCE [LARGE SCALE GENOMIC DNA]</scope>
    <source>
        <strain evidence="6 7">LSUCC0057</strain>
    </source>
</reference>
<dbReference type="Pfam" id="PF00109">
    <property type="entry name" value="ketoacyl-synt"/>
    <property type="match status" value="1"/>
</dbReference>
<name>A0A4Y8UGF8_9GAMM</name>
<dbReference type="OrthoDB" id="9784825at2"/>
<evidence type="ECO:0000256" key="3">
    <source>
        <dbReference type="ARBA" id="ARBA00022679"/>
    </source>
</evidence>